<evidence type="ECO:0000313" key="2">
    <source>
        <dbReference type="EMBL" id="RNA00832.1"/>
    </source>
</evidence>
<keyword evidence="3" id="KW-1185">Reference proteome</keyword>
<dbReference type="AlphaFoldDB" id="A0A3M7PNZ0"/>
<comment type="caution">
    <text evidence="2">The sequence shown here is derived from an EMBL/GenBank/DDBJ whole genome shotgun (WGS) entry which is preliminary data.</text>
</comment>
<protein>
    <submittedName>
        <fullName evidence="2">Uncharacterized protein</fullName>
    </submittedName>
</protein>
<evidence type="ECO:0000256" key="1">
    <source>
        <dbReference type="SAM" id="Phobius"/>
    </source>
</evidence>
<feature type="transmembrane region" description="Helical" evidence="1">
    <location>
        <begin position="130"/>
        <end position="158"/>
    </location>
</feature>
<dbReference type="Proteomes" id="UP000276133">
    <property type="component" value="Unassembled WGS sequence"/>
</dbReference>
<accession>A0A3M7PNZ0</accession>
<dbReference type="EMBL" id="REGN01009592">
    <property type="protein sequence ID" value="RNA00832.1"/>
    <property type="molecule type" value="Genomic_DNA"/>
</dbReference>
<name>A0A3M7PNZ0_BRAPC</name>
<proteinExistence type="predicted"/>
<evidence type="ECO:0000313" key="3">
    <source>
        <dbReference type="Proteomes" id="UP000276133"/>
    </source>
</evidence>
<keyword evidence="1" id="KW-0812">Transmembrane</keyword>
<organism evidence="2 3">
    <name type="scientific">Brachionus plicatilis</name>
    <name type="common">Marine rotifer</name>
    <name type="synonym">Brachionus muelleri</name>
    <dbReference type="NCBI Taxonomy" id="10195"/>
    <lineage>
        <taxon>Eukaryota</taxon>
        <taxon>Metazoa</taxon>
        <taxon>Spiralia</taxon>
        <taxon>Gnathifera</taxon>
        <taxon>Rotifera</taxon>
        <taxon>Eurotatoria</taxon>
        <taxon>Monogononta</taxon>
        <taxon>Pseudotrocha</taxon>
        <taxon>Ploima</taxon>
        <taxon>Brachionidae</taxon>
        <taxon>Brachionus</taxon>
    </lineage>
</organism>
<gene>
    <name evidence="2" type="ORF">BpHYR1_046424</name>
</gene>
<keyword evidence="1" id="KW-1133">Transmembrane helix</keyword>
<keyword evidence="1" id="KW-0472">Membrane</keyword>
<sequence>MACSNSDLLHKSFTNGLHLAIRYSCIIFMFLWRLVFGSSSEYSVRSVQFFFDLAEMASSNMVFSSSLFWPSGEILSAFLRARANNDSPISDTNLSPPNRCLNMVMGSTSSSCLVVPCSSYCLRLPGSDRIWYASLTFLNISSACLSLGFLSGWCFMACSSESLEHENKDLNVLGNGN</sequence>
<feature type="transmembrane region" description="Helical" evidence="1">
    <location>
        <begin position="20"/>
        <end position="37"/>
    </location>
</feature>
<reference evidence="2 3" key="1">
    <citation type="journal article" date="2018" name="Sci. Rep.">
        <title>Genomic signatures of local adaptation to the degree of environmental predictability in rotifers.</title>
        <authorList>
            <person name="Franch-Gras L."/>
            <person name="Hahn C."/>
            <person name="Garcia-Roger E.M."/>
            <person name="Carmona M.J."/>
            <person name="Serra M."/>
            <person name="Gomez A."/>
        </authorList>
    </citation>
    <scope>NUCLEOTIDE SEQUENCE [LARGE SCALE GENOMIC DNA]</scope>
    <source>
        <strain evidence="2">HYR1</strain>
    </source>
</reference>